<dbReference type="VEuPathDB" id="FungiDB:F503_07845"/>
<evidence type="ECO:0000256" key="4">
    <source>
        <dbReference type="ARBA" id="ARBA00023002"/>
    </source>
</evidence>
<dbReference type="EMBL" id="KE148151">
    <property type="protein sequence ID" value="EPE07194.1"/>
    <property type="molecule type" value="Genomic_DNA"/>
</dbReference>
<keyword evidence="2" id="KW-0285">Flavoprotein</keyword>
<dbReference type="GO" id="GO:0004497">
    <property type="term" value="F:monooxygenase activity"/>
    <property type="evidence" value="ECO:0007669"/>
    <property type="project" value="UniProtKB-KW"/>
</dbReference>
<dbReference type="SUPFAM" id="SSF51905">
    <property type="entry name" value="FAD/NAD(P)-binding domain"/>
    <property type="match status" value="1"/>
</dbReference>
<organism evidence="8 9">
    <name type="scientific">Ophiostoma piceae (strain UAMH 11346)</name>
    <name type="common">Sap stain fungus</name>
    <dbReference type="NCBI Taxonomy" id="1262450"/>
    <lineage>
        <taxon>Eukaryota</taxon>
        <taxon>Fungi</taxon>
        <taxon>Dikarya</taxon>
        <taxon>Ascomycota</taxon>
        <taxon>Pezizomycotina</taxon>
        <taxon>Sordariomycetes</taxon>
        <taxon>Sordariomycetidae</taxon>
        <taxon>Ophiostomatales</taxon>
        <taxon>Ophiostomataceae</taxon>
        <taxon>Ophiostoma</taxon>
    </lineage>
</organism>
<proteinExistence type="inferred from homology"/>
<feature type="chain" id="PRO_5012813634" evidence="6">
    <location>
        <begin position="16"/>
        <end position="442"/>
    </location>
</feature>
<protein>
    <submittedName>
        <fullName evidence="8">Fad binding domain containing protein</fullName>
    </submittedName>
</protein>
<feature type="signal peptide" evidence="6">
    <location>
        <begin position="1"/>
        <end position="15"/>
    </location>
</feature>
<dbReference type="PRINTS" id="PR00420">
    <property type="entry name" value="RNGMNOXGNASE"/>
</dbReference>
<evidence type="ECO:0000313" key="9">
    <source>
        <dbReference type="Proteomes" id="UP000016923"/>
    </source>
</evidence>
<accession>S3C115</accession>
<feature type="domain" description="FAD-binding" evidence="7">
    <location>
        <begin position="2"/>
        <end position="356"/>
    </location>
</feature>
<dbReference type="OrthoDB" id="420606at2759"/>
<dbReference type="Pfam" id="PF01494">
    <property type="entry name" value="FAD_binding_3"/>
    <property type="match status" value="1"/>
</dbReference>
<evidence type="ECO:0000256" key="6">
    <source>
        <dbReference type="SAM" id="SignalP"/>
    </source>
</evidence>
<gene>
    <name evidence="8" type="ORF">F503_07845</name>
</gene>
<dbReference type="AlphaFoldDB" id="S3C115"/>
<dbReference type="InterPro" id="IPR050493">
    <property type="entry name" value="FAD-dep_Monooxygenase_BioMet"/>
</dbReference>
<keyword evidence="5" id="KW-0503">Monooxygenase</keyword>
<keyword evidence="3" id="KW-0274">FAD</keyword>
<keyword evidence="4" id="KW-0560">Oxidoreductase</keyword>
<reference evidence="8 9" key="1">
    <citation type="journal article" date="2013" name="BMC Genomics">
        <title>The genome and transcriptome of the pine saprophyte Ophiostoma piceae, and a comparison with the bark beetle-associated pine pathogen Grosmannia clavigera.</title>
        <authorList>
            <person name="Haridas S."/>
            <person name="Wang Y."/>
            <person name="Lim L."/>
            <person name="Massoumi Alamouti S."/>
            <person name="Jackman S."/>
            <person name="Docking R."/>
            <person name="Robertson G."/>
            <person name="Birol I."/>
            <person name="Bohlmann J."/>
            <person name="Breuil C."/>
        </authorList>
    </citation>
    <scope>NUCLEOTIDE SEQUENCE [LARGE SCALE GENOMIC DNA]</scope>
    <source>
        <strain evidence="8 9">UAMH 11346</strain>
    </source>
</reference>
<evidence type="ECO:0000256" key="2">
    <source>
        <dbReference type="ARBA" id="ARBA00022630"/>
    </source>
</evidence>
<dbReference type="GO" id="GO:0071949">
    <property type="term" value="F:FAD binding"/>
    <property type="evidence" value="ECO:0007669"/>
    <property type="project" value="InterPro"/>
</dbReference>
<dbReference type="OMA" id="TIPRNNH"/>
<evidence type="ECO:0000313" key="8">
    <source>
        <dbReference type="EMBL" id="EPE07194.1"/>
    </source>
</evidence>
<keyword evidence="6" id="KW-0732">Signal</keyword>
<evidence type="ECO:0000256" key="3">
    <source>
        <dbReference type="ARBA" id="ARBA00022827"/>
    </source>
</evidence>
<name>S3C115_OPHP1</name>
<dbReference type="Proteomes" id="UP000016923">
    <property type="component" value="Unassembled WGS sequence"/>
</dbReference>
<dbReference type="PANTHER" id="PTHR13789">
    <property type="entry name" value="MONOOXYGENASE"/>
    <property type="match status" value="1"/>
</dbReference>
<evidence type="ECO:0000256" key="1">
    <source>
        <dbReference type="ARBA" id="ARBA00007992"/>
    </source>
</evidence>
<sequence length="442" mass="48896">MIIVIGAGLAGLTVAIALQQAGHKVTVLESAPQITYIGAGIQVSSNSSRVLRTLGVEPHIVKYCTEPVDLRMMRWKTGEVLVECPLKQPAQEEYNSPYWHIHRADFHRGLMARALEVGVTVHLDSRITKVEPDIPRLTTKAGKAYTPDLVVASDGLHSICREIVLGKKSPPNPTGQMVYRVTLPAKKLAGVPGLEEFATIPRNNHWIGPHATILSYLLEGIEQPLINFVFTCDSTMDEGVDTKLEGSEEVRERFKEWDPRLGVMLEHVQEVLKWRLFTHHELANWAHPANKVVLIGDAAHAMTPYLAQGAAMGIEDAAVLAGILAEPDFATVDKLPESLKLYENIRIKRAARVAEASISSRYFTQMSDGPDQEARDKWMLEHPGIWEQHINIRSRKEFLDELFGYDVYTVLSEALAKARKEGVDAVTAQVGTSSVSAIPAVL</sequence>
<dbReference type="STRING" id="1262450.S3C115"/>
<dbReference type="InterPro" id="IPR002938">
    <property type="entry name" value="FAD-bd"/>
</dbReference>
<evidence type="ECO:0000259" key="7">
    <source>
        <dbReference type="Pfam" id="PF01494"/>
    </source>
</evidence>
<keyword evidence="9" id="KW-1185">Reference proteome</keyword>
<comment type="similarity">
    <text evidence="1">Belongs to the paxM FAD-dependent monooxygenase family.</text>
</comment>
<dbReference type="eggNOG" id="KOG2614">
    <property type="taxonomic scope" value="Eukaryota"/>
</dbReference>
<dbReference type="InterPro" id="IPR036188">
    <property type="entry name" value="FAD/NAD-bd_sf"/>
</dbReference>
<dbReference type="Gene3D" id="3.50.50.60">
    <property type="entry name" value="FAD/NAD(P)-binding domain"/>
    <property type="match status" value="1"/>
</dbReference>
<evidence type="ECO:0000256" key="5">
    <source>
        <dbReference type="ARBA" id="ARBA00023033"/>
    </source>
</evidence>
<dbReference type="PANTHER" id="PTHR13789:SF238">
    <property type="entry name" value="PUTATIVE (AFU_ORTHOLOGUE AFUA_2G01680)-RELATED"/>
    <property type="match status" value="1"/>
</dbReference>
<dbReference type="HOGENOM" id="CLU_009665_19_3_1"/>